<proteinExistence type="predicted"/>
<reference evidence="1 2" key="1">
    <citation type="journal article" date="2018" name="BMC Genomics">
        <title>Comparative genome analyses reveal sequence features reflecting distinct modes of host-adaptation between dicot and monocot powdery mildew.</title>
        <authorList>
            <person name="Wu Y."/>
            <person name="Ma X."/>
            <person name="Pan Z."/>
            <person name="Kale S.D."/>
            <person name="Song Y."/>
            <person name="King H."/>
            <person name="Zhang Q."/>
            <person name="Presley C."/>
            <person name="Deng X."/>
            <person name="Wei C.I."/>
            <person name="Xiao S."/>
        </authorList>
    </citation>
    <scope>NUCLEOTIDE SEQUENCE [LARGE SCALE GENOMIC DNA]</scope>
    <source>
        <strain evidence="1">UMSG3</strain>
    </source>
</reference>
<keyword evidence="2" id="KW-1185">Reference proteome</keyword>
<dbReference type="STRING" id="62708.A0A420HEW2"/>
<dbReference type="EMBL" id="MCBQ01019957">
    <property type="protein sequence ID" value="RKF55935.1"/>
    <property type="molecule type" value="Genomic_DNA"/>
</dbReference>
<sequence>MVLNLSNIGDENNLVNKIAQVNELPMYLQDLVTKDEHILRIPEAEFKILEWASVRELIINNKTGHFQRRPSDLRRYLEFSHRMREVYGSIKTFLLQERLNWRENLNPIGTSFENPSDWKILCNDWPYGLENRIVHLVVWTKFPLKMNGNTGELCPDAAHMVSHFVNTTFADPLGAENLYCSVPDIEHFHVMLLNPNPEFIHMITAGDVPLYKKDL</sequence>
<protein>
    <recommendedName>
        <fullName evidence="3">N-acetylglucosamine-induced protein 1</fullName>
    </recommendedName>
</protein>
<organism evidence="1 2">
    <name type="scientific">Golovinomyces cichoracearum</name>
    <dbReference type="NCBI Taxonomy" id="62708"/>
    <lineage>
        <taxon>Eukaryota</taxon>
        <taxon>Fungi</taxon>
        <taxon>Dikarya</taxon>
        <taxon>Ascomycota</taxon>
        <taxon>Pezizomycotina</taxon>
        <taxon>Leotiomycetes</taxon>
        <taxon>Erysiphales</taxon>
        <taxon>Erysiphaceae</taxon>
        <taxon>Golovinomyces</taxon>
    </lineage>
</organism>
<dbReference type="PANTHER" id="PTHR35020:SF4">
    <property type="entry name" value="N-ACETYLGLUCOSAMINE-INDUCED PROTEIN 1"/>
    <property type="match status" value="1"/>
</dbReference>
<accession>A0A420HEW2</accession>
<evidence type="ECO:0008006" key="3">
    <source>
        <dbReference type="Google" id="ProtNLM"/>
    </source>
</evidence>
<dbReference type="AlphaFoldDB" id="A0A420HEW2"/>
<dbReference type="Pfam" id="PF12239">
    <property type="entry name" value="DUF3605"/>
    <property type="match status" value="1"/>
</dbReference>
<dbReference type="InterPro" id="IPR022036">
    <property type="entry name" value="DUF3605"/>
</dbReference>
<comment type="caution">
    <text evidence="1">The sequence shown here is derived from an EMBL/GenBank/DDBJ whole genome shotgun (WGS) entry which is preliminary data.</text>
</comment>
<name>A0A420HEW2_9PEZI</name>
<dbReference type="GO" id="GO:0005737">
    <property type="term" value="C:cytoplasm"/>
    <property type="evidence" value="ECO:0007669"/>
    <property type="project" value="TreeGrafter"/>
</dbReference>
<dbReference type="GO" id="GO:0006044">
    <property type="term" value="P:N-acetylglucosamine metabolic process"/>
    <property type="evidence" value="ECO:0007669"/>
    <property type="project" value="TreeGrafter"/>
</dbReference>
<dbReference type="Proteomes" id="UP000283383">
    <property type="component" value="Unassembled WGS sequence"/>
</dbReference>
<gene>
    <name evidence="1" type="ORF">GcM3_199017</name>
</gene>
<evidence type="ECO:0000313" key="1">
    <source>
        <dbReference type="EMBL" id="RKF55935.1"/>
    </source>
</evidence>
<evidence type="ECO:0000313" key="2">
    <source>
        <dbReference type="Proteomes" id="UP000283383"/>
    </source>
</evidence>
<dbReference type="PANTHER" id="PTHR35020">
    <property type="entry name" value="N-ACETYLGLUCOSAMINE-INDUCED PROTEIN 1"/>
    <property type="match status" value="1"/>
</dbReference>